<proteinExistence type="predicted"/>
<protein>
    <submittedName>
        <fullName evidence="3">Uncharacterized protein</fullName>
    </submittedName>
</protein>
<dbReference type="EMBL" id="DXFC01000058">
    <property type="protein sequence ID" value="HIX60991.1"/>
    <property type="molecule type" value="Genomic_DNA"/>
</dbReference>
<keyword evidence="2" id="KW-0812">Transmembrane</keyword>
<dbReference type="Proteomes" id="UP000824248">
    <property type="component" value="Unassembled WGS sequence"/>
</dbReference>
<evidence type="ECO:0000313" key="3">
    <source>
        <dbReference type="EMBL" id="HIX60991.1"/>
    </source>
</evidence>
<name>A0A9D1WKU8_9GAMM</name>
<evidence type="ECO:0000313" key="4">
    <source>
        <dbReference type="Proteomes" id="UP000824248"/>
    </source>
</evidence>
<organism evidence="3 4">
    <name type="scientific">Candidatus Halomonas stercoripullorum</name>
    <dbReference type="NCBI Taxonomy" id="2838617"/>
    <lineage>
        <taxon>Bacteria</taxon>
        <taxon>Pseudomonadati</taxon>
        <taxon>Pseudomonadota</taxon>
        <taxon>Gammaproteobacteria</taxon>
        <taxon>Oceanospirillales</taxon>
        <taxon>Halomonadaceae</taxon>
        <taxon>Halomonas</taxon>
    </lineage>
</organism>
<evidence type="ECO:0000256" key="2">
    <source>
        <dbReference type="SAM" id="Phobius"/>
    </source>
</evidence>
<keyword evidence="2" id="KW-1133">Transmembrane helix</keyword>
<dbReference type="AlphaFoldDB" id="A0A9D1WKU8"/>
<keyword evidence="2" id="KW-0472">Membrane</keyword>
<reference evidence="3" key="2">
    <citation type="submission" date="2021-04" db="EMBL/GenBank/DDBJ databases">
        <authorList>
            <person name="Gilroy R."/>
        </authorList>
    </citation>
    <scope>NUCLEOTIDE SEQUENCE</scope>
    <source>
        <strain evidence="3">1193</strain>
    </source>
</reference>
<comment type="caution">
    <text evidence="3">The sequence shown here is derived from an EMBL/GenBank/DDBJ whole genome shotgun (WGS) entry which is preliminary data.</text>
</comment>
<evidence type="ECO:0000256" key="1">
    <source>
        <dbReference type="SAM" id="MobiDB-lite"/>
    </source>
</evidence>
<feature type="transmembrane region" description="Helical" evidence="2">
    <location>
        <begin position="37"/>
        <end position="58"/>
    </location>
</feature>
<feature type="compositionally biased region" description="Basic residues" evidence="1">
    <location>
        <begin position="8"/>
        <end position="22"/>
    </location>
</feature>
<sequence>MTNIGLPRRSRRRGATQRRRKTPSGGRFDFDRWLDRAVDIAVITALVVGGVALVLHLVL</sequence>
<feature type="region of interest" description="Disordered" evidence="1">
    <location>
        <begin position="1"/>
        <end position="27"/>
    </location>
</feature>
<gene>
    <name evidence="3" type="ORF">H9854_01980</name>
</gene>
<reference evidence="3" key="1">
    <citation type="journal article" date="2021" name="PeerJ">
        <title>Extensive microbial diversity within the chicken gut microbiome revealed by metagenomics and culture.</title>
        <authorList>
            <person name="Gilroy R."/>
            <person name="Ravi A."/>
            <person name="Getino M."/>
            <person name="Pursley I."/>
            <person name="Horton D.L."/>
            <person name="Alikhan N.F."/>
            <person name="Baker D."/>
            <person name="Gharbi K."/>
            <person name="Hall N."/>
            <person name="Watson M."/>
            <person name="Adriaenssens E.M."/>
            <person name="Foster-Nyarko E."/>
            <person name="Jarju S."/>
            <person name="Secka A."/>
            <person name="Antonio M."/>
            <person name="Oren A."/>
            <person name="Chaudhuri R.R."/>
            <person name="La Ragione R."/>
            <person name="Hildebrand F."/>
            <person name="Pallen M.J."/>
        </authorList>
    </citation>
    <scope>NUCLEOTIDE SEQUENCE</scope>
    <source>
        <strain evidence="3">1193</strain>
    </source>
</reference>
<accession>A0A9D1WKU8</accession>